<dbReference type="EMBL" id="JAKZGS010000032">
    <property type="protein sequence ID" value="MCH7400185.1"/>
    <property type="molecule type" value="Genomic_DNA"/>
</dbReference>
<organism evidence="1 2">
    <name type="scientific">Belliella calami</name>
    <dbReference type="NCBI Taxonomy" id="2923436"/>
    <lineage>
        <taxon>Bacteria</taxon>
        <taxon>Pseudomonadati</taxon>
        <taxon>Bacteroidota</taxon>
        <taxon>Cytophagia</taxon>
        <taxon>Cytophagales</taxon>
        <taxon>Cyclobacteriaceae</taxon>
        <taxon>Belliella</taxon>
    </lineage>
</organism>
<protein>
    <submittedName>
        <fullName evidence="1">Uncharacterized protein</fullName>
    </submittedName>
</protein>
<dbReference type="Proteomes" id="UP001165488">
    <property type="component" value="Unassembled WGS sequence"/>
</dbReference>
<keyword evidence="2" id="KW-1185">Reference proteome</keyword>
<accession>A0ABS9UUT8</accession>
<dbReference type="RefSeq" id="WP_241276676.1">
    <property type="nucleotide sequence ID" value="NZ_JAKZGS010000032.1"/>
</dbReference>
<sequence>MERISLNTFIGFGSKKENLKTDFWAKIKDLTNNFEFEEIKLDSFNENFNVFSNLDQEIIKNHKLYLYFPYSEYHDWELNEKVTISWDPIVSEHMGKGYVVNLKNPEFNEKNNVLVDEEYTKRNPTIIILPQYIEDVIDSKKENQRLNSLNTFRIKEMRIVNNWRSGIFTSAYDMEAKYLSVNYSTPTPTGVLQTAKLGKVTKKDARNKTWKSVNLDLIQNWRENETGYHFVIYHNGSGSYELTMTNQVKGANGEWLTSNLTTTVKIPSKSDNVTVNQIFDRSYMKILSTGGKVNPDQSMHNGRAIHSFSRMEFTYDWYEN</sequence>
<reference evidence="1" key="1">
    <citation type="submission" date="2022-03" db="EMBL/GenBank/DDBJ databases">
        <title>De novo assembled genomes of Belliella spp. (Cyclobacteriaceae) strains.</title>
        <authorList>
            <person name="Szabo A."/>
            <person name="Korponai K."/>
            <person name="Felfoldi T."/>
        </authorList>
    </citation>
    <scope>NUCLEOTIDE SEQUENCE</scope>
    <source>
        <strain evidence="1">DSM 107340</strain>
    </source>
</reference>
<comment type="caution">
    <text evidence="1">The sequence shown here is derived from an EMBL/GenBank/DDBJ whole genome shotgun (WGS) entry which is preliminary data.</text>
</comment>
<evidence type="ECO:0000313" key="2">
    <source>
        <dbReference type="Proteomes" id="UP001165488"/>
    </source>
</evidence>
<evidence type="ECO:0000313" key="1">
    <source>
        <dbReference type="EMBL" id="MCH7400185.1"/>
    </source>
</evidence>
<gene>
    <name evidence="1" type="ORF">MM236_19485</name>
</gene>
<proteinExistence type="predicted"/>
<name>A0ABS9UUT8_9BACT</name>